<dbReference type="EMBL" id="JAOXXL010000011">
    <property type="protein sequence ID" value="MCY7008034.1"/>
    <property type="molecule type" value="Genomic_DNA"/>
</dbReference>
<accession>A0ABT4DHF7</accession>
<protein>
    <submittedName>
        <fullName evidence="2">ComF family protein</fullName>
    </submittedName>
</protein>
<comment type="caution">
    <text evidence="2">The sequence shown here is derived from an EMBL/GenBank/DDBJ whole genome shotgun (WGS) entry which is preliminary data.</text>
</comment>
<dbReference type="SUPFAM" id="SSF53271">
    <property type="entry name" value="PRTase-like"/>
    <property type="match status" value="1"/>
</dbReference>
<dbReference type="Gene3D" id="3.40.50.2020">
    <property type="match status" value="1"/>
</dbReference>
<evidence type="ECO:0000256" key="1">
    <source>
        <dbReference type="ARBA" id="ARBA00008007"/>
    </source>
</evidence>
<comment type="similarity">
    <text evidence="1">Belongs to the ComF/GntX family.</text>
</comment>
<dbReference type="InterPro" id="IPR029057">
    <property type="entry name" value="PRTase-like"/>
</dbReference>
<dbReference type="CDD" id="cd06223">
    <property type="entry name" value="PRTases_typeI"/>
    <property type="match status" value="1"/>
</dbReference>
<evidence type="ECO:0000313" key="3">
    <source>
        <dbReference type="Proteomes" id="UP001062738"/>
    </source>
</evidence>
<reference evidence="2" key="1">
    <citation type="submission" date="2022-09" db="EMBL/GenBank/DDBJ databases">
        <authorList>
            <person name="Zoaiter M."/>
        </authorList>
    </citation>
    <scope>NUCLEOTIDE SEQUENCE</scope>
    <source>
        <strain evidence="2">DSM 19848</strain>
    </source>
</reference>
<sequence>MLKLKEVIRENLRFLLFDNNCSYCHKRLDREGYICSKCLEKLKREAFLKNKDEFYYIFIYEKAIRQIISDYKLRNRKDLVRDIAFLIKKPIFQLIEKEKIDIIIPVPISEEREIERGFNQIEYLLECLDIKYKKIERIKNTKHMYALKENEKREKNVEKAFKNNLNLENKNVLIVDDIVTSGATIYSISEELRRNNENINIKIFSIAIARHFIINKII</sequence>
<dbReference type="PANTHER" id="PTHR47505:SF1">
    <property type="entry name" value="DNA UTILIZATION PROTEIN YHGH"/>
    <property type="match status" value="1"/>
</dbReference>
<dbReference type="Proteomes" id="UP001062738">
    <property type="component" value="Unassembled WGS sequence"/>
</dbReference>
<organism evidence="2 3">
    <name type="scientific">Fusobacterium simiae</name>
    <dbReference type="NCBI Taxonomy" id="855"/>
    <lineage>
        <taxon>Bacteria</taxon>
        <taxon>Fusobacteriati</taxon>
        <taxon>Fusobacteriota</taxon>
        <taxon>Fusobacteriia</taxon>
        <taxon>Fusobacteriales</taxon>
        <taxon>Fusobacteriaceae</taxon>
        <taxon>Fusobacterium</taxon>
    </lineage>
</organism>
<evidence type="ECO:0000313" key="2">
    <source>
        <dbReference type="EMBL" id="MCY7008034.1"/>
    </source>
</evidence>
<name>A0ABT4DHF7_FUSSI</name>
<dbReference type="PANTHER" id="PTHR47505">
    <property type="entry name" value="DNA UTILIZATION PROTEIN YHGH"/>
    <property type="match status" value="1"/>
</dbReference>
<dbReference type="InterPro" id="IPR051910">
    <property type="entry name" value="ComF/GntX_DNA_util-trans"/>
</dbReference>
<dbReference type="InterPro" id="IPR000836">
    <property type="entry name" value="PRTase_dom"/>
</dbReference>
<dbReference type="RefSeq" id="WP_265152035.1">
    <property type="nucleotide sequence ID" value="NZ_JAOXXL010000011.1"/>
</dbReference>
<gene>
    <name evidence="2" type="ORF">OCK72_05110</name>
</gene>
<keyword evidence="3" id="KW-1185">Reference proteome</keyword>
<proteinExistence type="inferred from homology"/>